<feature type="signal peptide" evidence="2">
    <location>
        <begin position="1"/>
        <end position="25"/>
    </location>
</feature>
<feature type="region of interest" description="Disordered" evidence="1">
    <location>
        <begin position="138"/>
        <end position="204"/>
    </location>
</feature>
<comment type="caution">
    <text evidence="3">The sequence shown here is derived from an EMBL/GenBank/DDBJ whole genome shotgun (WGS) entry which is preliminary data.</text>
</comment>
<evidence type="ECO:0000256" key="1">
    <source>
        <dbReference type="SAM" id="MobiDB-lite"/>
    </source>
</evidence>
<evidence type="ECO:0000256" key="2">
    <source>
        <dbReference type="SAM" id="SignalP"/>
    </source>
</evidence>
<dbReference type="EMBL" id="BGPR01035799">
    <property type="protein sequence ID" value="GBO10791.1"/>
    <property type="molecule type" value="Genomic_DNA"/>
</dbReference>
<feature type="compositionally biased region" description="Polar residues" evidence="1">
    <location>
        <begin position="167"/>
        <end position="202"/>
    </location>
</feature>
<organism evidence="3 4">
    <name type="scientific">Araneus ventricosus</name>
    <name type="common">Orbweaver spider</name>
    <name type="synonym">Epeira ventricosa</name>
    <dbReference type="NCBI Taxonomy" id="182803"/>
    <lineage>
        <taxon>Eukaryota</taxon>
        <taxon>Metazoa</taxon>
        <taxon>Ecdysozoa</taxon>
        <taxon>Arthropoda</taxon>
        <taxon>Chelicerata</taxon>
        <taxon>Arachnida</taxon>
        <taxon>Araneae</taxon>
        <taxon>Araneomorphae</taxon>
        <taxon>Entelegynae</taxon>
        <taxon>Araneoidea</taxon>
        <taxon>Araneidae</taxon>
        <taxon>Araneus</taxon>
    </lineage>
</organism>
<proteinExistence type="predicted"/>
<dbReference type="AlphaFoldDB" id="A0A4Y2UFH2"/>
<feature type="chain" id="PRO_5021312550" evidence="2">
    <location>
        <begin position="26"/>
        <end position="286"/>
    </location>
</feature>
<evidence type="ECO:0000313" key="4">
    <source>
        <dbReference type="Proteomes" id="UP000499080"/>
    </source>
</evidence>
<feature type="region of interest" description="Disordered" evidence="1">
    <location>
        <begin position="62"/>
        <end position="83"/>
    </location>
</feature>
<keyword evidence="4" id="KW-1185">Reference proteome</keyword>
<dbReference type="Proteomes" id="UP000499080">
    <property type="component" value="Unassembled WGS sequence"/>
</dbReference>
<keyword evidence="2" id="KW-0732">Signal</keyword>
<sequence length="286" mass="32375">MPFFILHLATLLSLRWNFRKLFVSARDAETFRVMASQNGLNSNSVSRLMSYSEDLRKILRTQNSRTSSADIPKSGNTTNECSNSDLDKFATFDEIPEIGDNWNQLFKDSGGGKKNDEISVPLLKLIFEQARAHESLNSVLDPGNGTGVNQSFIPIPGRRSKDDKNHGVNNGNQLATNQCTDSLSQQGNRTDNYQSSDPLFNQRNKHSTDDYCRLLHHSELKHGTKLQSDPLHDGRIEDSMHISLQTLPSLGIVDIQDGPFYLILNRRRDCDTYQRADYQGRKRDTI</sequence>
<evidence type="ECO:0000313" key="3">
    <source>
        <dbReference type="EMBL" id="GBO10791.1"/>
    </source>
</evidence>
<gene>
    <name evidence="3" type="ORF">AVEN_71792_1</name>
</gene>
<name>A0A4Y2UFH2_ARAVE</name>
<protein>
    <submittedName>
        <fullName evidence="3">Uncharacterized protein</fullName>
    </submittedName>
</protein>
<reference evidence="3 4" key="1">
    <citation type="journal article" date="2019" name="Sci. Rep.">
        <title>Orb-weaving spider Araneus ventricosus genome elucidates the spidroin gene catalogue.</title>
        <authorList>
            <person name="Kono N."/>
            <person name="Nakamura H."/>
            <person name="Ohtoshi R."/>
            <person name="Moran D.A.P."/>
            <person name="Shinohara A."/>
            <person name="Yoshida Y."/>
            <person name="Fujiwara M."/>
            <person name="Mori M."/>
            <person name="Tomita M."/>
            <person name="Arakawa K."/>
        </authorList>
    </citation>
    <scope>NUCLEOTIDE SEQUENCE [LARGE SCALE GENOMIC DNA]</scope>
</reference>
<accession>A0A4Y2UFH2</accession>